<dbReference type="Proteomes" id="UP000655225">
    <property type="component" value="Unassembled WGS sequence"/>
</dbReference>
<keyword evidence="3 6" id="KW-0713">Self-incompatibility</keyword>
<dbReference type="GO" id="GO:0005576">
    <property type="term" value="C:extracellular region"/>
    <property type="evidence" value="ECO:0007669"/>
    <property type="project" value="UniProtKB-SubCell"/>
</dbReference>
<evidence type="ECO:0000256" key="5">
    <source>
        <dbReference type="ARBA" id="ARBA00022729"/>
    </source>
</evidence>
<evidence type="ECO:0000313" key="7">
    <source>
        <dbReference type="EMBL" id="KAF8394203.1"/>
    </source>
</evidence>
<dbReference type="OMA" id="HDAYSAK"/>
<keyword evidence="5" id="KW-0732">Signal</keyword>
<comment type="subcellular location">
    <subcellularLocation>
        <location evidence="1 6">Secreted</location>
    </subcellularLocation>
</comment>
<keyword evidence="4 6" id="KW-0964">Secreted</keyword>
<dbReference type="GO" id="GO:0060320">
    <property type="term" value="P:rejection of self pollen"/>
    <property type="evidence" value="ECO:0007669"/>
    <property type="project" value="UniProtKB-KW"/>
</dbReference>
<name>A0A835D7Z9_TETSI</name>
<reference evidence="7 8" key="1">
    <citation type="submission" date="2020-04" db="EMBL/GenBank/DDBJ databases">
        <title>Plant Genome Project.</title>
        <authorList>
            <person name="Zhang R.-G."/>
        </authorList>
    </citation>
    <scope>NUCLEOTIDE SEQUENCE [LARGE SCALE GENOMIC DNA]</scope>
    <source>
        <strain evidence="7">YNK0</strain>
        <tissue evidence="7">Leaf</tissue>
    </source>
</reference>
<dbReference type="PANTHER" id="PTHR31232:SF18">
    <property type="entry name" value="S-PROTEIN HOMOLOG"/>
    <property type="match status" value="1"/>
</dbReference>
<accession>A0A835D7Z9</accession>
<keyword evidence="8" id="KW-1185">Reference proteome</keyword>
<dbReference type="InterPro" id="IPR010264">
    <property type="entry name" value="Self-incomp_S1"/>
</dbReference>
<gene>
    <name evidence="7" type="ORF">HHK36_020410</name>
</gene>
<dbReference type="Pfam" id="PF05938">
    <property type="entry name" value="Self-incomp_S1"/>
    <property type="match status" value="1"/>
</dbReference>
<comment type="similarity">
    <text evidence="2 6">Belongs to the plant self-incompatibility (S1) protein family.</text>
</comment>
<evidence type="ECO:0000256" key="2">
    <source>
        <dbReference type="ARBA" id="ARBA00005581"/>
    </source>
</evidence>
<organism evidence="7 8">
    <name type="scientific">Tetracentron sinense</name>
    <name type="common">Spur-leaf</name>
    <dbReference type="NCBI Taxonomy" id="13715"/>
    <lineage>
        <taxon>Eukaryota</taxon>
        <taxon>Viridiplantae</taxon>
        <taxon>Streptophyta</taxon>
        <taxon>Embryophyta</taxon>
        <taxon>Tracheophyta</taxon>
        <taxon>Spermatophyta</taxon>
        <taxon>Magnoliopsida</taxon>
        <taxon>Trochodendrales</taxon>
        <taxon>Trochodendraceae</taxon>
        <taxon>Tetracentron</taxon>
    </lineage>
</organism>
<evidence type="ECO:0000256" key="6">
    <source>
        <dbReference type="RuleBase" id="RU367044"/>
    </source>
</evidence>
<evidence type="ECO:0000256" key="3">
    <source>
        <dbReference type="ARBA" id="ARBA00022471"/>
    </source>
</evidence>
<dbReference type="OrthoDB" id="1727555at2759"/>
<dbReference type="PANTHER" id="PTHR31232">
    <property type="match status" value="1"/>
</dbReference>
<proteinExistence type="inferred from homology"/>
<evidence type="ECO:0000256" key="1">
    <source>
        <dbReference type="ARBA" id="ARBA00004613"/>
    </source>
</evidence>
<evidence type="ECO:0000313" key="8">
    <source>
        <dbReference type="Proteomes" id="UP000655225"/>
    </source>
</evidence>
<sequence length="196" mass="22558">MIWVLIFSKMAPTSNGVSMSTYGELRFSGATSIGAVGKAITKCSWPVETLKDVMTTARILQDRMDYISRTDLICLALALSQCVLGKYHVHVENQLGEGKTLELHCQSKDDDLSLHFLTFHQEFTWSFNTNIFGTTLFYCDFKFGNVKGHYDVFVAKRDDHDDRCRDGCFWGVRPDGLYFLQNEFMKYELVYRWPNA</sequence>
<protein>
    <recommendedName>
        <fullName evidence="6">S-protein homolog</fullName>
    </recommendedName>
</protein>
<dbReference type="AlphaFoldDB" id="A0A835D7Z9"/>
<dbReference type="EMBL" id="JABCRI010000014">
    <property type="protein sequence ID" value="KAF8394203.1"/>
    <property type="molecule type" value="Genomic_DNA"/>
</dbReference>
<evidence type="ECO:0000256" key="4">
    <source>
        <dbReference type="ARBA" id="ARBA00022525"/>
    </source>
</evidence>
<comment type="caution">
    <text evidence="7">The sequence shown here is derived from an EMBL/GenBank/DDBJ whole genome shotgun (WGS) entry which is preliminary data.</text>
</comment>